<evidence type="ECO:0000313" key="7">
    <source>
        <dbReference type="Proteomes" id="UP001203004"/>
    </source>
</evidence>
<dbReference type="Gene3D" id="1.10.1660.10">
    <property type="match status" value="1"/>
</dbReference>
<comment type="caution">
    <text evidence="6">The sequence shown here is derived from an EMBL/GenBank/DDBJ whole genome shotgun (WGS) entry which is preliminary data.</text>
</comment>
<dbReference type="SMART" id="SM00422">
    <property type="entry name" value="HTH_MERR"/>
    <property type="match status" value="1"/>
</dbReference>
<dbReference type="RefSeq" id="WP_249101301.1">
    <property type="nucleotide sequence ID" value="NZ_JAMAST010000009.1"/>
</dbReference>
<dbReference type="Pfam" id="PF07739">
    <property type="entry name" value="TipAS"/>
    <property type="match status" value="1"/>
</dbReference>
<dbReference type="PANTHER" id="PTHR30204">
    <property type="entry name" value="REDOX-CYCLING DRUG-SENSING TRANSCRIPTIONAL ACTIVATOR SOXR"/>
    <property type="match status" value="1"/>
</dbReference>
<organism evidence="6 7">
    <name type="scientific">Sporolactobacillus mangiferae</name>
    <dbReference type="NCBI Taxonomy" id="2940498"/>
    <lineage>
        <taxon>Bacteria</taxon>
        <taxon>Bacillati</taxon>
        <taxon>Bacillota</taxon>
        <taxon>Bacilli</taxon>
        <taxon>Bacillales</taxon>
        <taxon>Sporolactobacillaceae</taxon>
        <taxon>Sporolactobacillus</taxon>
    </lineage>
</organism>
<dbReference type="SUPFAM" id="SSF46955">
    <property type="entry name" value="Putative DNA-binding domain"/>
    <property type="match status" value="1"/>
</dbReference>
<evidence type="ECO:0000313" key="6">
    <source>
        <dbReference type="EMBL" id="MCL1632065.1"/>
    </source>
</evidence>
<keyword evidence="1" id="KW-0805">Transcription regulation</keyword>
<dbReference type="PROSITE" id="PS50937">
    <property type="entry name" value="HTH_MERR_2"/>
    <property type="match status" value="1"/>
</dbReference>
<dbReference type="InterPro" id="IPR009061">
    <property type="entry name" value="DNA-bd_dom_put_sf"/>
</dbReference>
<dbReference type="PANTHER" id="PTHR30204:SF90">
    <property type="entry name" value="HTH-TYPE TRANSCRIPTIONAL ACTIVATOR MTA"/>
    <property type="match status" value="1"/>
</dbReference>
<keyword evidence="4" id="KW-0804">Transcription</keyword>
<keyword evidence="7" id="KW-1185">Reference proteome</keyword>
<dbReference type="Proteomes" id="UP001203004">
    <property type="component" value="Unassembled WGS sequence"/>
</dbReference>
<evidence type="ECO:0000256" key="2">
    <source>
        <dbReference type="ARBA" id="ARBA00023125"/>
    </source>
</evidence>
<dbReference type="EMBL" id="JAMAST010000009">
    <property type="protein sequence ID" value="MCL1632065.1"/>
    <property type="molecule type" value="Genomic_DNA"/>
</dbReference>
<evidence type="ECO:0000259" key="5">
    <source>
        <dbReference type="PROSITE" id="PS50937"/>
    </source>
</evidence>
<name>A0ABT0MCN2_9BACL</name>
<proteinExistence type="predicted"/>
<dbReference type="InterPro" id="IPR012925">
    <property type="entry name" value="TipAS_dom"/>
</dbReference>
<evidence type="ECO:0000256" key="4">
    <source>
        <dbReference type="ARBA" id="ARBA00023163"/>
    </source>
</evidence>
<protein>
    <submittedName>
        <fullName evidence="6">MerR family transcriptional regulator</fullName>
    </submittedName>
</protein>
<dbReference type="InterPro" id="IPR047057">
    <property type="entry name" value="MerR_fam"/>
</dbReference>
<dbReference type="InterPro" id="IPR036244">
    <property type="entry name" value="TipA-like_antibiotic-bd"/>
</dbReference>
<accession>A0ABT0MCN2</accession>
<sequence length="255" mass="29615">MNYTVTQMSRLAGVSARTLRYYDKIGLLKPEFINESGYRMYGPKQVDLLQQILFYRELRFSLKEISKMLHVPSFSLIGALTEQHQKLIAEQKRLDLLIATVEKALAAQKGELIMSDQEKFEGFKKQMLDQNEKQYGKEIHEKYGDHIVNQSNDQFAQMSKEDYEATVAIQNELIQNLKQALKLNDPASEPAQKAADLHRQWLFYFWPEGTYTKEAHAGLAQMYVDDSRFTHYYEDHVAEGAAKMLRDAVRIYTSK</sequence>
<evidence type="ECO:0000256" key="1">
    <source>
        <dbReference type="ARBA" id="ARBA00023015"/>
    </source>
</evidence>
<dbReference type="Pfam" id="PF13411">
    <property type="entry name" value="MerR_1"/>
    <property type="match status" value="1"/>
</dbReference>
<keyword evidence="2" id="KW-0238">DNA-binding</keyword>
<feature type="domain" description="HTH merR-type" evidence="5">
    <location>
        <begin position="2"/>
        <end position="71"/>
    </location>
</feature>
<keyword evidence="3" id="KW-0010">Activator</keyword>
<dbReference type="InterPro" id="IPR000551">
    <property type="entry name" value="MerR-type_HTH_dom"/>
</dbReference>
<dbReference type="Gene3D" id="1.10.490.50">
    <property type="entry name" value="Antibiotic binding domain of TipA-like multidrug resistance regulators"/>
    <property type="match status" value="1"/>
</dbReference>
<evidence type="ECO:0000256" key="3">
    <source>
        <dbReference type="ARBA" id="ARBA00023159"/>
    </source>
</evidence>
<gene>
    <name evidence="6" type="ORF">M3N64_08890</name>
</gene>
<dbReference type="CDD" id="cd01106">
    <property type="entry name" value="HTH_TipAL-Mta"/>
    <property type="match status" value="1"/>
</dbReference>
<reference evidence="6 7" key="1">
    <citation type="submission" date="2022-05" db="EMBL/GenBank/DDBJ databases">
        <title>Sporolactobacillus sp nov CPB3-1, isolated from tree bark (Mangifera indica L.).</title>
        <authorList>
            <person name="Phuengjayaem S."/>
            <person name="Tanasupawat S."/>
        </authorList>
    </citation>
    <scope>NUCLEOTIDE SEQUENCE [LARGE SCALE GENOMIC DNA]</scope>
    <source>
        <strain evidence="6 7">CPB3-1</strain>
    </source>
</reference>
<dbReference type="SUPFAM" id="SSF89082">
    <property type="entry name" value="Antibiotic binding domain of TipA-like multidrug resistance regulators"/>
    <property type="match status" value="1"/>
</dbReference>